<organism evidence="1 2">
    <name type="scientific">Nocardia rhizosphaerae</name>
    <dbReference type="NCBI Taxonomy" id="1691571"/>
    <lineage>
        <taxon>Bacteria</taxon>
        <taxon>Bacillati</taxon>
        <taxon>Actinomycetota</taxon>
        <taxon>Actinomycetes</taxon>
        <taxon>Mycobacteriales</taxon>
        <taxon>Nocardiaceae</taxon>
        <taxon>Nocardia</taxon>
    </lineage>
</organism>
<protein>
    <submittedName>
        <fullName evidence="1">WXG100 family type VII secretion target</fullName>
    </submittedName>
</protein>
<comment type="caution">
    <text evidence="1">The sequence shown here is derived from an EMBL/GenBank/DDBJ whole genome shotgun (WGS) entry which is preliminary data.</text>
</comment>
<dbReference type="Gene3D" id="1.10.287.1060">
    <property type="entry name" value="ESAT-6-like"/>
    <property type="match status" value="1"/>
</dbReference>
<reference evidence="2" key="1">
    <citation type="journal article" date="2019" name="Int. J. Syst. Evol. Microbiol.">
        <title>The Global Catalogue of Microorganisms (GCM) 10K type strain sequencing project: providing services to taxonomists for standard genome sequencing and annotation.</title>
        <authorList>
            <consortium name="The Broad Institute Genomics Platform"/>
            <consortium name="The Broad Institute Genome Sequencing Center for Infectious Disease"/>
            <person name="Wu L."/>
            <person name="Ma J."/>
        </authorList>
    </citation>
    <scope>NUCLEOTIDE SEQUENCE [LARGE SCALE GENOMIC DNA]</scope>
    <source>
        <strain evidence="2">CGMCC 4.7204</strain>
    </source>
</reference>
<accession>A0ABV8KZS9</accession>
<evidence type="ECO:0000313" key="1">
    <source>
        <dbReference type="EMBL" id="MFC4124106.1"/>
    </source>
</evidence>
<keyword evidence="2" id="KW-1185">Reference proteome</keyword>
<sequence>MTTTTEQPVAALAEPQPSDPIPDLVELVINGNAISPTYWINYVLKTTIGYDPLTDTTNKIAGDWEALQKAGTAVGNMSDYLSDYSQAIKTAAREADASWDGNAAEAAKTYFDSVTSALATQVSKLKDISTTIDEFALSSYYSAQVVCGLLQEIFDNAIIAAIKYAAAATMAATGVGAAGSAATIASAAFELVTIIARWQDVLGKFTDWVFSAEGAAAVVLAGVAEVSSTALPAMSGGSYDHQGVA</sequence>
<evidence type="ECO:0000313" key="2">
    <source>
        <dbReference type="Proteomes" id="UP001595767"/>
    </source>
</evidence>
<dbReference type="SUPFAM" id="SSF140453">
    <property type="entry name" value="EsxAB dimer-like"/>
    <property type="match status" value="1"/>
</dbReference>
<gene>
    <name evidence="1" type="ORF">ACFOW8_04090</name>
</gene>
<dbReference type="InterPro" id="IPR010310">
    <property type="entry name" value="T7SS_ESAT-6-like"/>
</dbReference>
<dbReference type="EMBL" id="JBHSBA010000003">
    <property type="protein sequence ID" value="MFC4124106.1"/>
    <property type="molecule type" value="Genomic_DNA"/>
</dbReference>
<dbReference type="InterPro" id="IPR036689">
    <property type="entry name" value="ESAT-6-like_sf"/>
</dbReference>
<name>A0ABV8KZS9_9NOCA</name>
<dbReference type="Proteomes" id="UP001595767">
    <property type="component" value="Unassembled WGS sequence"/>
</dbReference>
<proteinExistence type="predicted"/>
<dbReference type="RefSeq" id="WP_378545619.1">
    <property type="nucleotide sequence ID" value="NZ_JBHSBA010000003.1"/>
</dbReference>
<dbReference type="Pfam" id="PF06013">
    <property type="entry name" value="WXG100"/>
    <property type="match status" value="1"/>
</dbReference>